<accession>A0A0R1WQQ4</accession>
<protein>
    <submittedName>
        <fullName evidence="4">Acetyltransferase</fullName>
    </submittedName>
</protein>
<dbReference type="Proteomes" id="UP000051054">
    <property type="component" value="Unassembled WGS sequence"/>
</dbReference>
<dbReference type="PANTHER" id="PTHR23416">
    <property type="entry name" value="SIALIC ACID SYNTHASE-RELATED"/>
    <property type="match status" value="1"/>
</dbReference>
<name>A0A0R1WQQ4_9LACO</name>
<dbReference type="EMBL" id="AZGD01000033">
    <property type="protein sequence ID" value="KRM19741.1"/>
    <property type="molecule type" value="Genomic_DNA"/>
</dbReference>
<dbReference type="InterPro" id="IPR051159">
    <property type="entry name" value="Hexapeptide_acetyltransf"/>
</dbReference>
<dbReference type="PANTHER" id="PTHR23416:SF23">
    <property type="entry name" value="ACETYLTRANSFERASE C18B11.09C-RELATED"/>
    <property type="match status" value="1"/>
</dbReference>
<dbReference type="GO" id="GO:0016407">
    <property type="term" value="F:acetyltransferase activity"/>
    <property type="evidence" value="ECO:0007669"/>
    <property type="project" value="InterPro"/>
</dbReference>
<organism evidence="4 5">
    <name type="scientific">Ligilactobacillus hayakitensis DSM 18933 = JCM 14209</name>
    <dbReference type="NCBI Taxonomy" id="1423755"/>
    <lineage>
        <taxon>Bacteria</taxon>
        <taxon>Bacillati</taxon>
        <taxon>Bacillota</taxon>
        <taxon>Bacilli</taxon>
        <taxon>Lactobacillales</taxon>
        <taxon>Lactobacillaceae</taxon>
        <taxon>Ligilactobacillus</taxon>
    </lineage>
</organism>
<dbReference type="InterPro" id="IPR024688">
    <property type="entry name" value="Mac_dom"/>
</dbReference>
<comment type="caution">
    <text evidence="4">The sequence shown here is derived from an EMBL/GenBank/DDBJ whole genome shotgun (WGS) entry which is preliminary data.</text>
</comment>
<dbReference type="Pfam" id="PF12464">
    <property type="entry name" value="Mac"/>
    <property type="match status" value="1"/>
</dbReference>
<dbReference type="PATRIC" id="fig|1423755.3.peg.1430"/>
<feature type="domain" description="Maltose/galactoside acetyltransferase" evidence="3">
    <location>
        <begin position="10"/>
        <end position="64"/>
    </location>
</feature>
<keyword evidence="5" id="KW-1185">Reference proteome</keyword>
<evidence type="ECO:0000313" key="4">
    <source>
        <dbReference type="EMBL" id="KRM19741.1"/>
    </source>
</evidence>
<dbReference type="OrthoDB" id="9812571at2"/>
<gene>
    <name evidence="4" type="ORF">FC40_GL001345</name>
</gene>
<dbReference type="RefSeq" id="WP_025022475.1">
    <property type="nucleotide sequence ID" value="NZ_AZGD01000033.1"/>
</dbReference>
<keyword evidence="2 4" id="KW-0808">Transferase</keyword>
<evidence type="ECO:0000259" key="3">
    <source>
        <dbReference type="SMART" id="SM01266"/>
    </source>
</evidence>
<dbReference type="AlphaFoldDB" id="A0A0R1WQQ4"/>
<comment type="similarity">
    <text evidence="1">Belongs to the transferase hexapeptide repeat family.</text>
</comment>
<dbReference type="InterPro" id="IPR011004">
    <property type="entry name" value="Trimer_LpxA-like_sf"/>
</dbReference>
<dbReference type="GO" id="GO:0008374">
    <property type="term" value="F:O-acyltransferase activity"/>
    <property type="evidence" value="ECO:0007669"/>
    <property type="project" value="TreeGrafter"/>
</dbReference>
<dbReference type="InterPro" id="IPR001451">
    <property type="entry name" value="Hexapep"/>
</dbReference>
<dbReference type="Pfam" id="PF00132">
    <property type="entry name" value="Hexapep"/>
    <property type="match status" value="1"/>
</dbReference>
<reference evidence="4 5" key="1">
    <citation type="journal article" date="2015" name="Genome Announc.">
        <title>Expanding the biotechnology potential of lactobacilli through comparative genomics of 213 strains and associated genera.</title>
        <authorList>
            <person name="Sun Z."/>
            <person name="Harris H.M."/>
            <person name="McCann A."/>
            <person name="Guo C."/>
            <person name="Argimon S."/>
            <person name="Zhang W."/>
            <person name="Yang X."/>
            <person name="Jeffery I.B."/>
            <person name="Cooney J.C."/>
            <person name="Kagawa T.F."/>
            <person name="Liu W."/>
            <person name="Song Y."/>
            <person name="Salvetti E."/>
            <person name="Wrobel A."/>
            <person name="Rasinkangas P."/>
            <person name="Parkhill J."/>
            <person name="Rea M.C."/>
            <person name="O'Sullivan O."/>
            <person name="Ritari J."/>
            <person name="Douillard F.P."/>
            <person name="Paul Ross R."/>
            <person name="Yang R."/>
            <person name="Briner A.E."/>
            <person name="Felis G.E."/>
            <person name="de Vos W.M."/>
            <person name="Barrangou R."/>
            <person name="Klaenhammer T.R."/>
            <person name="Caufield P.W."/>
            <person name="Cui Y."/>
            <person name="Zhang H."/>
            <person name="O'Toole P.W."/>
        </authorList>
    </citation>
    <scope>NUCLEOTIDE SEQUENCE [LARGE SCALE GENOMIC DNA]</scope>
    <source>
        <strain evidence="4 5">DSM 18933</strain>
    </source>
</reference>
<sequence>MLEFEITAIKNKTNQGLLYYDFDENIDKAREHAFKTCRQYNKGLLNKEDVNAKQVKNLFGNIGSNVTIAGSFLCEFGFNLNVGNNVFFGDDFKIIDCNLVTIGNDVYIGKHVGMYTSNHAEEPNARANHWVKDLPITIGNNVYIGDNVVIGPNTVIGDNAVIKSGSVVVKNVSPNQIVEGDPAQ</sequence>
<dbReference type="SMART" id="SM01266">
    <property type="entry name" value="Mac"/>
    <property type="match status" value="1"/>
</dbReference>
<evidence type="ECO:0000256" key="1">
    <source>
        <dbReference type="ARBA" id="ARBA00007274"/>
    </source>
</evidence>
<dbReference type="Gene3D" id="2.160.10.10">
    <property type="entry name" value="Hexapeptide repeat proteins"/>
    <property type="match status" value="1"/>
</dbReference>
<proteinExistence type="inferred from homology"/>
<evidence type="ECO:0000256" key="2">
    <source>
        <dbReference type="ARBA" id="ARBA00022679"/>
    </source>
</evidence>
<dbReference type="eggNOG" id="COG0110">
    <property type="taxonomic scope" value="Bacteria"/>
</dbReference>
<evidence type="ECO:0000313" key="5">
    <source>
        <dbReference type="Proteomes" id="UP000051054"/>
    </source>
</evidence>
<dbReference type="SUPFAM" id="SSF51161">
    <property type="entry name" value="Trimeric LpxA-like enzymes"/>
    <property type="match status" value="1"/>
</dbReference>